<gene>
    <name evidence="3" type="ORF">ACFS7Z_10895</name>
</gene>
<evidence type="ECO:0000313" key="4">
    <source>
        <dbReference type="Proteomes" id="UP001597641"/>
    </source>
</evidence>
<accession>A0ABW6BSR9</accession>
<dbReference type="CDD" id="cd10918">
    <property type="entry name" value="CE4_NodB_like_5s_6s"/>
    <property type="match status" value="1"/>
</dbReference>
<comment type="caution">
    <text evidence="3">The sequence shown here is derived from an EMBL/GenBank/DDBJ whole genome shotgun (WGS) entry which is preliminary data.</text>
</comment>
<dbReference type="Proteomes" id="UP001597641">
    <property type="component" value="Unassembled WGS sequence"/>
</dbReference>
<keyword evidence="1" id="KW-0732">Signal</keyword>
<dbReference type="InterPro" id="IPR002509">
    <property type="entry name" value="NODB_dom"/>
</dbReference>
<organism evidence="3 4">
    <name type="scientific">Pontibacter toksunensis</name>
    <dbReference type="NCBI Taxonomy" id="1332631"/>
    <lineage>
        <taxon>Bacteria</taxon>
        <taxon>Pseudomonadati</taxon>
        <taxon>Bacteroidota</taxon>
        <taxon>Cytophagia</taxon>
        <taxon>Cytophagales</taxon>
        <taxon>Hymenobacteraceae</taxon>
        <taxon>Pontibacter</taxon>
    </lineage>
</organism>
<evidence type="ECO:0000259" key="2">
    <source>
        <dbReference type="PROSITE" id="PS51677"/>
    </source>
</evidence>
<dbReference type="Pfam" id="PF01522">
    <property type="entry name" value="Polysacc_deac_1"/>
    <property type="match status" value="1"/>
</dbReference>
<dbReference type="EC" id="3.-.-.-" evidence="3"/>
<dbReference type="PANTHER" id="PTHR34216:SF7">
    <property type="entry name" value="POLY-BETA-1,6-N-ACETYL-D-GLUCOSAMINE N-DEACETYLASE"/>
    <property type="match status" value="1"/>
</dbReference>
<dbReference type="InterPro" id="IPR011330">
    <property type="entry name" value="Glyco_hydro/deAcase_b/a-brl"/>
</dbReference>
<proteinExistence type="predicted"/>
<feature type="domain" description="NodB homology" evidence="2">
    <location>
        <begin position="32"/>
        <end position="259"/>
    </location>
</feature>
<evidence type="ECO:0000313" key="3">
    <source>
        <dbReference type="EMBL" id="MFD3000870.1"/>
    </source>
</evidence>
<sequence length="259" mass="30181">MNNLIQNKKIVTYHKINAQHNLSAHFDIYQGKDVLITVDDGDVSFYHHMFQLLKQYKMPAILFVITGLIDTKIPFWWDEIVYLIGEEEGEKKVWEVKAWPNQKRLDYLQQLREKSIKPPLEQVQLTTAQLQEMQAAGVTIANHSHTHPMFDQCTEEELREEFRKSRQFFEERQLNGYNLFAYPNGNSSPLAEKVAKEEGIQAAFLFDHKLPGNSFNPYRISRLSVTDTTGAGKLHFILSGWHTKLLPVRKKIFNILHGR</sequence>
<evidence type="ECO:0000256" key="1">
    <source>
        <dbReference type="ARBA" id="ARBA00022729"/>
    </source>
</evidence>
<keyword evidence="4" id="KW-1185">Reference proteome</keyword>
<name>A0ABW6BSR9_9BACT</name>
<dbReference type="SUPFAM" id="SSF88713">
    <property type="entry name" value="Glycoside hydrolase/deacetylase"/>
    <property type="match status" value="1"/>
</dbReference>
<dbReference type="RefSeq" id="WP_377484346.1">
    <property type="nucleotide sequence ID" value="NZ_JBHUOX010000006.1"/>
</dbReference>
<dbReference type="PANTHER" id="PTHR34216">
    <property type="match status" value="1"/>
</dbReference>
<keyword evidence="3" id="KW-0378">Hydrolase</keyword>
<dbReference type="EMBL" id="JBHUOX010000006">
    <property type="protein sequence ID" value="MFD3000870.1"/>
    <property type="molecule type" value="Genomic_DNA"/>
</dbReference>
<dbReference type="GO" id="GO:0016787">
    <property type="term" value="F:hydrolase activity"/>
    <property type="evidence" value="ECO:0007669"/>
    <property type="project" value="UniProtKB-KW"/>
</dbReference>
<protein>
    <submittedName>
        <fullName evidence="3">Polysaccharide deacetylase family protein</fullName>
        <ecNumber evidence="3">3.-.-.-</ecNumber>
    </submittedName>
</protein>
<reference evidence="4" key="1">
    <citation type="journal article" date="2019" name="Int. J. Syst. Evol. Microbiol.">
        <title>The Global Catalogue of Microorganisms (GCM) 10K type strain sequencing project: providing services to taxonomists for standard genome sequencing and annotation.</title>
        <authorList>
            <consortium name="The Broad Institute Genomics Platform"/>
            <consortium name="The Broad Institute Genome Sequencing Center for Infectious Disease"/>
            <person name="Wu L."/>
            <person name="Ma J."/>
        </authorList>
    </citation>
    <scope>NUCLEOTIDE SEQUENCE [LARGE SCALE GENOMIC DNA]</scope>
    <source>
        <strain evidence="4">KCTC 23984</strain>
    </source>
</reference>
<dbReference type="Gene3D" id="3.20.20.370">
    <property type="entry name" value="Glycoside hydrolase/deacetylase"/>
    <property type="match status" value="1"/>
</dbReference>
<dbReference type="PROSITE" id="PS51677">
    <property type="entry name" value="NODB"/>
    <property type="match status" value="1"/>
</dbReference>
<dbReference type="InterPro" id="IPR051398">
    <property type="entry name" value="Polysacch_Deacetylase"/>
</dbReference>